<dbReference type="EMBL" id="VSRR010002026">
    <property type="protein sequence ID" value="MPC29165.1"/>
    <property type="molecule type" value="Genomic_DNA"/>
</dbReference>
<feature type="region of interest" description="Disordered" evidence="1">
    <location>
        <begin position="28"/>
        <end position="109"/>
    </location>
</feature>
<comment type="caution">
    <text evidence="2">The sequence shown here is derived from an EMBL/GenBank/DDBJ whole genome shotgun (WGS) entry which is preliminary data.</text>
</comment>
<evidence type="ECO:0000313" key="3">
    <source>
        <dbReference type="Proteomes" id="UP000324222"/>
    </source>
</evidence>
<sequence>MSSFKLQSGDTEFNTRVDALFSSLQTAAKDLEPQLKRKHEEAEQEEEEIEDDREKQPFRRPQGRPPLWRGRGGRGRGRGPRNSTPDYIKNPQKWTQYNMRDTRVLSDSENKREGLKLLADLEARTDKDNAAADQDMDFEEDPCPKIIFKKPSVSSFIEPKYSKSAEDKAEEEVMEKLDTEFGASKKFVMPEYVVGKKKPKSKGKLTDEDKVIEEREKKEVKLSYLMFEEED</sequence>
<dbReference type="AlphaFoldDB" id="A0A5B7E751"/>
<protein>
    <submittedName>
        <fullName evidence="2">Protein TSSC4</fullName>
    </submittedName>
</protein>
<gene>
    <name evidence="2" type="primary">Tssc4</name>
    <name evidence="2" type="ORF">E2C01_022385</name>
</gene>
<dbReference type="Proteomes" id="UP000324222">
    <property type="component" value="Unassembled WGS sequence"/>
</dbReference>
<dbReference type="OrthoDB" id="1906282at2759"/>
<dbReference type="InterPro" id="IPR029338">
    <property type="entry name" value="TSSC4"/>
</dbReference>
<name>A0A5B7E751_PORTR</name>
<accession>A0A5B7E751</accession>
<dbReference type="Pfam" id="PF15264">
    <property type="entry name" value="TSSC4"/>
    <property type="match status" value="1"/>
</dbReference>
<feature type="compositionally biased region" description="Basic and acidic residues" evidence="1">
    <location>
        <begin position="100"/>
        <end position="109"/>
    </location>
</feature>
<keyword evidence="3" id="KW-1185">Reference proteome</keyword>
<reference evidence="2 3" key="1">
    <citation type="submission" date="2019-05" db="EMBL/GenBank/DDBJ databases">
        <title>Another draft genome of Portunus trituberculatus and its Hox gene families provides insights of decapod evolution.</title>
        <authorList>
            <person name="Jeong J.-H."/>
            <person name="Song I."/>
            <person name="Kim S."/>
            <person name="Choi T."/>
            <person name="Kim D."/>
            <person name="Ryu S."/>
            <person name="Kim W."/>
        </authorList>
    </citation>
    <scope>NUCLEOTIDE SEQUENCE [LARGE SCALE GENOMIC DNA]</scope>
    <source>
        <tissue evidence="2">Muscle</tissue>
    </source>
</reference>
<feature type="compositionally biased region" description="Acidic residues" evidence="1">
    <location>
        <begin position="42"/>
        <end position="51"/>
    </location>
</feature>
<organism evidence="2 3">
    <name type="scientific">Portunus trituberculatus</name>
    <name type="common">Swimming crab</name>
    <name type="synonym">Neptunus trituberculatus</name>
    <dbReference type="NCBI Taxonomy" id="210409"/>
    <lineage>
        <taxon>Eukaryota</taxon>
        <taxon>Metazoa</taxon>
        <taxon>Ecdysozoa</taxon>
        <taxon>Arthropoda</taxon>
        <taxon>Crustacea</taxon>
        <taxon>Multicrustacea</taxon>
        <taxon>Malacostraca</taxon>
        <taxon>Eumalacostraca</taxon>
        <taxon>Eucarida</taxon>
        <taxon>Decapoda</taxon>
        <taxon>Pleocyemata</taxon>
        <taxon>Brachyura</taxon>
        <taxon>Eubrachyura</taxon>
        <taxon>Portunoidea</taxon>
        <taxon>Portunidae</taxon>
        <taxon>Portuninae</taxon>
        <taxon>Portunus</taxon>
    </lineage>
</organism>
<proteinExistence type="predicted"/>
<feature type="compositionally biased region" description="Basic and acidic residues" evidence="1">
    <location>
        <begin position="29"/>
        <end position="41"/>
    </location>
</feature>
<evidence type="ECO:0000256" key="1">
    <source>
        <dbReference type="SAM" id="MobiDB-lite"/>
    </source>
</evidence>
<evidence type="ECO:0000313" key="2">
    <source>
        <dbReference type="EMBL" id="MPC29165.1"/>
    </source>
</evidence>